<dbReference type="AlphaFoldDB" id="A0A4Z1L2S4"/>
<dbReference type="Proteomes" id="UP000297280">
    <property type="component" value="Unassembled WGS sequence"/>
</dbReference>
<accession>A0A4Z1L2S4</accession>
<gene>
    <name evidence="1" type="ORF">BPOR_0037g00050</name>
</gene>
<protein>
    <submittedName>
        <fullName evidence="1">Uncharacterized protein</fullName>
    </submittedName>
</protein>
<evidence type="ECO:0000313" key="1">
    <source>
        <dbReference type="EMBL" id="TGO91142.1"/>
    </source>
</evidence>
<name>A0A4Z1L2S4_9HELO</name>
<reference evidence="1 2" key="1">
    <citation type="submission" date="2017-12" db="EMBL/GenBank/DDBJ databases">
        <title>Comparative genomics of Botrytis spp.</title>
        <authorList>
            <person name="Valero-Jimenez C.A."/>
            <person name="Tapia P."/>
            <person name="Veloso J."/>
            <person name="Silva-Moreno E."/>
            <person name="Staats M."/>
            <person name="Valdes J.H."/>
            <person name="Van Kan J.A.L."/>
        </authorList>
    </citation>
    <scope>NUCLEOTIDE SEQUENCE [LARGE SCALE GENOMIC DNA]</scope>
    <source>
        <strain evidence="1 2">MUCL3349</strain>
    </source>
</reference>
<sequence length="231" mass="24831">MDEDSVRSAFWNNSAHKNVVVAQLLIVVQSPSHTNKYTILFHILEFGKTSLVQIAHSYWPFVISSCVRVARSAACDFDIRRARGAREGPGRVAIGCPGVKAGASPAKEPASDVGSVCEFEVSCPPNTLPLAMGCPRPPPLRPPRPNPPLLPLPPPLLFAFEFREFDGAGGFESGSGATEAGLRAKGPFGTCVVRFGVAFVFASAGADPLFRWPPRLGRRVRVRGGRLEPEV</sequence>
<organism evidence="1 2">
    <name type="scientific">Botrytis porri</name>
    <dbReference type="NCBI Taxonomy" id="87229"/>
    <lineage>
        <taxon>Eukaryota</taxon>
        <taxon>Fungi</taxon>
        <taxon>Dikarya</taxon>
        <taxon>Ascomycota</taxon>
        <taxon>Pezizomycotina</taxon>
        <taxon>Leotiomycetes</taxon>
        <taxon>Helotiales</taxon>
        <taxon>Sclerotiniaceae</taxon>
        <taxon>Botrytis</taxon>
    </lineage>
</organism>
<evidence type="ECO:0000313" key="2">
    <source>
        <dbReference type="Proteomes" id="UP000297280"/>
    </source>
</evidence>
<keyword evidence="2" id="KW-1185">Reference proteome</keyword>
<proteinExistence type="predicted"/>
<comment type="caution">
    <text evidence="1">The sequence shown here is derived from an EMBL/GenBank/DDBJ whole genome shotgun (WGS) entry which is preliminary data.</text>
</comment>
<dbReference type="EMBL" id="PQXO01000037">
    <property type="protein sequence ID" value="TGO91142.1"/>
    <property type="molecule type" value="Genomic_DNA"/>
</dbReference>